<feature type="region of interest" description="Disordered" evidence="1">
    <location>
        <begin position="1"/>
        <end position="90"/>
    </location>
</feature>
<organism evidence="2 3">
    <name type="scientific">Aquipuribacter hungaricus</name>
    <dbReference type="NCBI Taxonomy" id="545624"/>
    <lineage>
        <taxon>Bacteria</taxon>
        <taxon>Bacillati</taxon>
        <taxon>Actinomycetota</taxon>
        <taxon>Actinomycetes</taxon>
        <taxon>Micrococcales</taxon>
        <taxon>Intrasporangiaceae</taxon>
        <taxon>Aquipuribacter</taxon>
    </lineage>
</organism>
<comment type="caution">
    <text evidence="2">The sequence shown here is derived from an EMBL/GenBank/DDBJ whole genome shotgun (WGS) entry which is preliminary data.</text>
</comment>
<dbReference type="RefSeq" id="WP_376983850.1">
    <property type="nucleotide sequence ID" value="NZ_JBHRWW010000003.1"/>
</dbReference>
<dbReference type="EMBL" id="JBHRWW010000003">
    <property type="protein sequence ID" value="MFC3687799.1"/>
    <property type="molecule type" value="Genomic_DNA"/>
</dbReference>
<evidence type="ECO:0000313" key="3">
    <source>
        <dbReference type="Proteomes" id="UP001595685"/>
    </source>
</evidence>
<keyword evidence="3" id="KW-1185">Reference proteome</keyword>
<feature type="compositionally biased region" description="Basic and acidic residues" evidence="1">
    <location>
        <begin position="74"/>
        <end position="83"/>
    </location>
</feature>
<name>A0ABV7WEJ1_9MICO</name>
<sequence>MTAVRHADPAPAPAPRLHLVDHGDPHDPASGTGRAARAGLDGRDAVADGEAGGAPRLRLRALPQPQPAPWSPEDAQRGGRRADPPVQGTFVLHGLPRAAPEPSDGDPVPTPASDLPCPEALARSLVQAAMDVVRGHRPASQVLRWTTPEVYSQLRQRARLEQAQARPGARRPVVRSLRSSASGPRGVEVSAVVLDGPRARAVAARLDGEDGRWRLTALVIG</sequence>
<protein>
    <submittedName>
        <fullName evidence="2">Rv3235 family protein</fullName>
    </submittedName>
</protein>
<dbReference type="InterPro" id="IPR045596">
    <property type="entry name" value="DUF6459"/>
</dbReference>
<dbReference type="Pfam" id="PF20060">
    <property type="entry name" value="DUF6459"/>
    <property type="match status" value="1"/>
</dbReference>
<accession>A0ABV7WEJ1</accession>
<evidence type="ECO:0000256" key="1">
    <source>
        <dbReference type="SAM" id="MobiDB-lite"/>
    </source>
</evidence>
<gene>
    <name evidence="2" type="ORF">ACFOLH_05520</name>
</gene>
<feature type="region of interest" description="Disordered" evidence="1">
    <location>
        <begin position="161"/>
        <end position="181"/>
    </location>
</feature>
<proteinExistence type="predicted"/>
<dbReference type="Proteomes" id="UP001595685">
    <property type="component" value="Unassembled WGS sequence"/>
</dbReference>
<feature type="compositionally biased region" description="Basic and acidic residues" evidence="1">
    <location>
        <begin position="18"/>
        <end position="27"/>
    </location>
</feature>
<evidence type="ECO:0000313" key="2">
    <source>
        <dbReference type="EMBL" id="MFC3687799.1"/>
    </source>
</evidence>
<reference evidence="3" key="1">
    <citation type="journal article" date="2019" name="Int. J. Syst. Evol. Microbiol.">
        <title>The Global Catalogue of Microorganisms (GCM) 10K type strain sequencing project: providing services to taxonomists for standard genome sequencing and annotation.</title>
        <authorList>
            <consortium name="The Broad Institute Genomics Platform"/>
            <consortium name="The Broad Institute Genome Sequencing Center for Infectious Disease"/>
            <person name="Wu L."/>
            <person name="Ma J."/>
        </authorList>
    </citation>
    <scope>NUCLEOTIDE SEQUENCE [LARGE SCALE GENOMIC DNA]</scope>
    <source>
        <strain evidence="3">NCAIM B.02333</strain>
    </source>
</reference>